<evidence type="ECO:0000313" key="4">
    <source>
        <dbReference type="EMBL" id="HAN24350.1"/>
    </source>
</evidence>
<sequence length="339" mass="35395">MRRVGSRHRPCCESTTDAAADPGPVIPRIVRALVMAAVRAHDGAMTAPSPLVVVTGGAGFIASQCIVQLLAAGYRVRTTSRSLDRDSALRAQLARLGAASTNGLEMVAADLTADDGWDAALAGAAFVLHVASPVPHGAPLDDDAMIAAAVDGTTRVLRAALRAGVSRVVLTSAFHAIGFGRGRTDHLFTEADWSPLDGPGMDAYGRSKVLAERAAWEIVGETGLELAVINPVAVLGPVASDSLSGGNAMVRRLLSGGMPSAINLWLPIVDVRDVADAHLRAMTTPDAAGHRFLLASGEGLTLPQVARVLREELGTDAARVPTRTTPNWLVRLAARRKPE</sequence>
<comment type="caution">
    <text evidence="4">The sequence shown here is derived from an EMBL/GenBank/DDBJ whole genome shotgun (WGS) entry which is preliminary data.</text>
</comment>
<proteinExistence type="inferred from homology"/>
<dbReference type="AlphaFoldDB" id="A0A3C1KCE3"/>
<evidence type="ECO:0000256" key="2">
    <source>
        <dbReference type="ARBA" id="ARBA00023445"/>
    </source>
</evidence>
<dbReference type="InterPro" id="IPR001509">
    <property type="entry name" value="Epimerase_deHydtase"/>
</dbReference>
<evidence type="ECO:0000259" key="3">
    <source>
        <dbReference type="Pfam" id="PF01370"/>
    </source>
</evidence>
<dbReference type="PANTHER" id="PTHR10366:SF564">
    <property type="entry name" value="STEROL-4-ALPHA-CARBOXYLATE 3-DEHYDROGENASE, DECARBOXYLATING"/>
    <property type="match status" value="1"/>
</dbReference>
<evidence type="ECO:0000256" key="1">
    <source>
        <dbReference type="ARBA" id="ARBA00023002"/>
    </source>
</evidence>
<dbReference type="InterPro" id="IPR036291">
    <property type="entry name" value="NAD(P)-bd_dom_sf"/>
</dbReference>
<dbReference type="Gene3D" id="3.40.50.720">
    <property type="entry name" value="NAD(P)-binding Rossmann-like Domain"/>
    <property type="match status" value="1"/>
</dbReference>
<keyword evidence="1" id="KW-0560">Oxidoreductase</keyword>
<organism evidence="4 5">
    <name type="scientific">Microbacterium ginsengisoli</name>
    <dbReference type="NCBI Taxonomy" id="400772"/>
    <lineage>
        <taxon>Bacteria</taxon>
        <taxon>Bacillati</taxon>
        <taxon>Actinomycetota</taxon>
        <taxon>Actinomycetes</taxon>
        <taxon>Micrococcales</taxon>
        <taxon>Microbacteriaceae</taxon>
        <taxon>Microbacterium</taxon>
    </lineage>
</organism>
<reference evidence="4 5" key="1">
    <citation type="journal article" date="2018" name="Nat. Biotechnol.">
        <title>A standardized bacterial taxonomy based on genome phylogeny substantially revises the tree of life.</title>
        <authorList>
            <person name="Parks D.H."/>
            <person name="Chuvochina M."/>
            <person name="Waite D.W."/>
            <person name="Rinke C."/>
            <person name="Skarshewski A."/>
            <person name="Chaumeil P.A."/>
            <person name="Hugenholtz P."/>
        </authorList>
    </citation>
    <scope>NUCLEOTIDE SEQUENCE [LARGE SCALE GENOMIC DNA]</scope>
    <source>
        <strain evidence="4">UBA9152</strain>
    </source>
</reference>
<name>A0A3C1KCE3_9MICO</name>
<dbReference type="PANTHER" id="PTHR10366">
    <property type="entry name" value="NAD DEPENDENT EPIMERASE/DEHYDRATASE"/>
    <property type="match status" value="1"/>
</dbReference>
<comment type="similarity">
    <text evidence="2">Belongs to the NAD(P)-dependent epimerase/dehydratase family. Dihydroflavonol-4-reductase subfamily.</text>
</comment>
<dbReference type="SUPFAM" id="SSF51735">
    <property type="entry name" value="NAD(P)-binding Rossmann-fold domains"/>
    <property type="match status" value="1"/>
</dbReference>
<dbReference type="InterPro" id="IPR050425">
    <property type="entry name" value="NAD(P)_dehydrat-like"/>
</dbReference>
<protein>
    <recommendedName>
        <fullName evidence="3">NAD-dependent epimerase/dehydratase domain-containing protein</fullName>
    </recommendedName>
</protein>
<feature type="non-terminal residue" evidence="4">
    <location>
        <position position="339"/>
    </location>
</feature>
<dbReference type="Pfam" id="PF01370">
    <property type="entry name" value="Epimerase"/>
    <property type="match status" value="1"/>
</dbReference>
<dbReference type="EMBL" id="DMNG01000122">
    <property type="protein sequence ID" value="HAN24350.1"/>
    <property type="molecule type" value="Genomic_DNA"/>
</dbReference>
<accession>A0A3C1KCE3</accession>
<gene>
    <name evidence="4" type="ORF">DCP95_07230</name>
</gene>
<dbReference type="Proteomes" id="UP000257479">
    <property type="component" value="Unassembled WGS sequence"/>
</dbReference>
<feature type="domain" description="NAD-dependent epimerase/dehydratase" evidence="3">
    <location>
        <begin position="52"/>
        <end position="290"/>
    </location>
</feature>
<evidence type="ECO:0000313" key="5">
    <source>
        <dbReference type="Proteomes" id="UP000257479"/>
    </source>
</evidence>
<dbReference type="GO" id="GO:0016616">
    <property type="term" value="F:oxidoreductase activity, acting on the CH-OH group of donors, NAD or NADP as acceptor"/>
    <property type="evidence" value="ECO:0007669"/>
    <property type="project" value="TreeGrafter"/>
</dbReference>